<name>A0A9W8CTU8_9FUNG</name>
<organism evidence="1 2">
    <name type="scientific">Coemansia biformis</name>
    <dbReference type="NCBI Taxonomy" id="1286918"/>
    <lineage>
        <taxon>Eukaryota</taxon>
        <taxon>Fungi</taxon>
        <taxon>Fungi incertae sedis</taxon>
        <taxon>Zoopagomycota</taxon>
        <taxon>Kickxellomycotina</taxon>
        <taxon>Kickxellomycetes</taxon>
        <taxon>Kickxellales</taxon>
        <taxon>Kickxellaceae</taxon>
        <taxon>Coemansia</taxon>
    </lineage>
</organism>
<proteinExistence type="predicted"/>
<gene>
    <name evidence="1" type="ORF">LPJ61_005363</name>
</gene>
<dbReference type="Proteomes" id="UP001143981">
    <property type="component" value="Unassembled WGS sequence"/>
</dbReference>
<feature type="non-terminal residue" evidence="1">
    <location>
        <position position="93"/>
    </location>
</feature>
<evidence type="ECO:0000313" key="2">
    <source>
        <dbReference type="Proteomes" id="UP001143981"/>
    </source>
</evidence>
<dbReference type="EMBL" id="JANBOI010001726">
    <property type="protein sequence ID" value="KAJ1726184.1"/>
    <property type="molecule type" value="Genomic_DNA"/>
</dbReference>
<keyword evidence="2" id="KW-1185">Reference proteome</keyword>
<dbReference type="OrthoDB" id="5586065at2759"/>
<feature type="non-terminal residue" evidence="1">
    <location>
        <position position="1"/>
    </location>
</feature>
<protein>
    <submittedName>
        <fullName evidence="1">Uncharacterized protein</fullName>
    </submittedName>
</protein>
<reference evidence="1" key="1">
    <citation type="submission" date="2022-07" db="EMBL/GenBank/DDBJ databases">
        <title>Phylogenomic reconstructions and comparative analyses of Kickxellomycotina fungi.</title>
        <authorList>
            <person name="Reynolds N.K."/>
            <person name="Stajich J.E."/>
            <person name="Barry K."/>
            <person name="Grigoriev I.V."/>
            <person name="Crous P."/>
            <person name="Smith M.E."/>
        </authorList>
    </citation>
    <scope>NUCLEOTIDE SEQUENCE</scope>
    <source>
        <strain evidence="1">BCRC 34381</strain>
    </source>
</reference>
<evidence type="ECO:0000313" key="1">
    <source>
        <dbReference type="EMBL" id="KAJ1726184.1"/>
    </source>
</evidence>
<comment type="caution">
    <text evidence="1">The sequence shown here is derived from an EMBL/GenBank/DDBJ whole genome shotgun (WGS) entry which is preliminary data.</text>
</comment>
<sequence length="93" mass="10084">TSCMIPAIEYYAAGIPLTTDQIKSISRPLMDALKLGGGFPRTMADDYLHTRCMYLQAPTTQAHGYTGDILAYPHIPPETMARSTPGRPGIGQT</sequence>
<accession>A0A9W8CTU8</accession>
<dbReference type="AlphaFoldDB" id="A0A9W8CTU8"/>